<dbReference type="Pfam" id="PF01569">
    <property type="entry name" value="PAP2"/>
    <property type="match status" value="1"/>
</dbReference>
<evidence type="ECO:0000313" key="4">
    <source>
        <dbReference type="EMBL" id="CBY41061.1"/>
    </source>
</evidence>
<proteinExistence type="predicted"/>
<keyword evidence="2" id="KW-0472">Membrane</keyword>
<feature type="transmembrane region" description="Helical" evidence="2">
    <location>
        <begin position="94"/>
        <end position="112"/>
    </location>
</feature>
<dbReference type="AlphaFoldDB" id="E4Z033"/>
<evidence type="ECO:0000259" key="3">
    <source>
        <dbReference type="Pfam" id="PF01569"/>
    </source>
</evidence>
<dbReference type="PANTHER" id="PTHR14969:SF13">
    <property type="entry name" value="AT30094P"/>
    <property type="match status" value="1"/>
</dbReference>
<feature type="compositionally biased region" description="Basic and acidic residues" evidence="1">
    <location>
        <begin position="40"/>
        <end position="51"/>
    </location>
</feature>
<accession>E4Z033</accession>
<feature type="compositionally biased region" description="Basic residues" evidence="1">
    <location>
        <begin position="1"/>
        <end position="17"/>
    </location>
</feature>
<sequence>MYKTKRSREREARRRRIGLSGKVKSETDTGSSSGDSPKASPDKPKHDTSKKLDLKSSGAVNIFCDCILAVDKAFSASMASVCSNSRSLRIMCEVTEILGNGFVWLAIAIYHLSYPRNGLYEQSLNFLFGLILDIVACATTKQVVQRKRPKFQVGEALMIGPDQFSFPSGHASRIVFIATFLCKEFHLKSLYRVLIYLTTLWTRDGKLSEKSAGTGTARHTTNCVPPARHATAQILGKVVPGTARHEF</sequence>
<dbReference type="InterPro" id="IPR000326">
    <property type="entry name" value="PAP2/HPO"/>
</dbReference>
<dbReference type="PANTHER" id="PTHR14969">
    <property type="entry name" value="SPHINGOSINE-1-PHOSPHATE PHOSPHOHYDROLASE"/>
    <property type="match status" value="1"/>
</dbReference>
<organism evidence="4">
    <name type="scientific">Oikopleura dioica</name>
    <name type="common">Tunicate</name>
    <dbReference type="NCBI Taxonomy" id="34765"/>
    <lineage>
        <taxon>Eukaryota</taxon>
        <taxon>Metazoa</taxon>
        <taxon>Chordata</taxon>
        <taxon>Tunicata</taxon>
        <taxon>Appendicularia</taxon>
        <taxon>Copelata</taxon>
        <taxon>Oikopleuridae</taxon>
        <taxon>Oikopleura</taxon>
    </lineage>
</organism>
<dbReference type="InterPro" id="IPR036938">
    <property type="entry name" value="PAP2/HPO_sf"/>
</dbReference>
<protein>
    <recommendedName>
        <fullName evidence="3">Phosphatidic acid phosphatase type 2/haloperoxidase domain-containing protein</fullName>
    </recommendedName>
</protein>
<reference evidence="4" key="1">
    <citation type="journal article" date="2010" name="Science">
        <title>Plasticity of animal genome architecture unmasked by rapid evolution of a pelagic tunicate.</title>
        <authorList>
            <person name="Denoeud F."/>
            <person name="Henriet S."/>
            <person name="Mungpakdee S."/>
            <person name="Aury J.M."/>
            <person name="Da Silva C."/>
            <person name="Brinkmann H."/>
            <person name="Mikhaleva J."/>
            <person name="Olsen L.C."/>
            <person name="Jubin C."/>
            <person name="Canestro C."/>
            <person name="Bouquet J.M."/>
            <person name="Danks G."/>
            <person name="Poulain J."/>
            <person name="Campsteijn C."/>
            <person name="Adamski M."/>
            <person name="Cross I."/>
            <person name="Yadetie F."/>
            <person name="Muffato M."/>
            <person name="Louis A."/>
            <person name="Butcher S."/>
            <person name="Tsagkogeorga G."/>
            <person name="Konrad A."/>
            <person name="Singh S."/>
            <person name="Jensen M.F."/>
            <person name="Cong E.H."/>
            <person name="Eikeseth-Otteraa H."/>
            <person name="Noel B."/>
            <person name="Anthouard V."/>
            <person name="Porcel B.M."/>
            <person name="Kachouri-Lafond R."/>
            <person name="Nishino A."/>
            <person name="Ugolini M."/>
            <person name="Chourrout P."/>
            <person name="Nishida H."/>
            <person name="Aasland R."/>
            <person name="Huzurbazar S."/>
            <person name="Westhof E."/>
            <person name="Delsuc F."/>
            <person name="Lehrach H."/>
            <person name="Reinhardt R."/>
            <person name="Weissenbach J."/>
            <person name="Roy S.W."/>
            <person name="Artiguenave F."/>
            <person name="Postlethwait J.H."/>
            <person name="Manak J.R."/>
            <person name="Thompson E.M."/>
            <person name="Jaillon O."/>
            <person name="Du Pasquier L."/>
            <person name="Boudinot P."/>
            <person name="Liberles D.A."/>
            <person name="Volff J.N."/>
            <person name="Philippe H."/>
            <person name="Lenhard B."/>
            <person name="Roest Crollius H."/>
            <person name="Wincker P."/>
            <person name="Chourrout D."/>
        </authorList>
    </citation>
    <scope>NUCLEOTIDE SEQUENCE [LARGE SCALE GENOMIC DNA]</scope>
</reference>
<dbReference type="SUPFAM" id="SSF48317">
    <property type="entry name" value="Acid phosphatase/Vanadium-dependent haloperoxidase"/>
    <property type="match status" value="1"/>
</dbReference>
<keyword evidence="2" id="KW-0812">Transmembrane</keyword>
<evidence type="ECO:0000256" key="2">
    <source>
        <dbReference type="SAM" id="Phobius"/>
    </source>
</evidence>
<keyword evidence="2" id="KW-1133">Transmembrane helix</keyword>
<dbReference type="Proteomes" id="UP000011014">
    <property type="component" value="Unassembled WGS sequence"/>
</dbReference>
<feature type="region of interest" description="Disordered" evidence="1">
    <location>
        <begin position="1"/>
        <end position="51"/>
    </location>
</feature>
<feature type="transmembrane region" description="Helical" evidence="2">
    <location>
        <begin position="124"/>
        <end position="144"/>
    </location>
</feature>
<evidence type="ECO:0000256" key="1">
    <source>
        <dbReference type="SAM" id="MobiDB-lite"/>
    </source>
</evidence>
<feature type="domain" description="Phosphatidic acid phosphatase type 2/haloperoxidase" evidence="3">
    <location>
        <begin position="124"/>
        <end position="199"/>
    </location>
</feature>
<gene>
    <name evidence="4" type="ORF">GSOID_T00023108001</name>
</gene>
<dbReference type="GO" id="GO:0042392">
    <property type="term" value="F:sphingosine-1-phosphate phosphatase activity"/>
    <property type="evidence" value="ECO:0007669"/>
    <property type="project" value="TreeGrafter"/>
</dbReference>
<dbReference type="EMBL" id="FN656249">
    <property type="protein sequence ID" value="CBY41061.1"/>
    <property type="molecule type" value="Genomic_DNA"/>
</dbReference>
<name>E4Z033_OIKDI</name>